<keyword evidence="2" id="KW-0902">Two-component regulatory system</keyword>
<keyword evidence="5" id="KW-0804">Transcription</keyword>
<feature type="domain" description="Response regulatory" evidence="8">
    <location>
        <begin position="16"/>
        <end position="130"/>
    </location>
</feature>
<evidence type="ECO:0000259" key="8">
    <source>
        <dbReference type="PROSITE" id="PS50110"/>
    </source>
</evidence>
<dbReference type="GO" id="GO:0005829">
    <property type="term" value="C:cytosol"/>
    <property type="evidence" value="ECO:0007669"/>
    <property type="project" value="TreeGrafter"/>
</dbReference>
<dbReference type="GO" id="GO:0032993">
    <property type="term" value="C:protein-DNA complex"/>
    <property type="evidence" value="ECO:0007669"/>
    <property type="project" value="TreeGrafter"/>
</dbReference>
<accession>A0A1J4Q0Z5</accession>
<dbReference type="Gene3D" id="1.10.10.10">
    <property type="entry name" value="Winged helix-like DNA-binding domain superfamily/Winged helix DNA-binding domain"/>
    <property type="match status" value="1"/>
</dbReference>
<dbReference type="OrthoDB" id="5242462at2"/>
<gene>
    <name evidence="10" type="ORF">VT52_015665</name>
</gene>
<dbReference type="GO" id="GO:0006355">
    <property type="term" value="P:regulation of DNA-templated transcription"/>
    <property type="evidence" value="ECO:0007669"/>
    <property type="project" value="InterPro"/>
</dbReference>
<dbReference type="Proteomes" id="UP000034838">
    <property type="component" value="Unassembled WGS sequence"/>
</dbReference>
<feature type="domain" description="OmpR/PhoB-type" evidence="9">
    <location>
        <begin position="140"/>
        <end position="239"/>
    </location>
</feature>
<feature type="modified residue" description="4-aspartylphosphate" evidence="6">
    <location>
        <position position="65"/>
    </location>
</feature>
<dbReference type="FunFam" id="1.10.10.10:FF:000005">
    <property type="entry name" value="Two-component system response regulator"/>
    <property type="match status" value="1"/>
</dbReference>
<dbReference type="SMART" id="SM00448">
    <property type="entry name" value="REC"/>
    <property type="match status" value="1"/>
</dbReference>
<dbReference type="InterPro" id="IPR039420">
    <property type="entry name" value="WalR-like"/>
</dbReference>
<evidence type="ECO:0008006" key="12">
    <source>
        <dbReference type="Google" id="ProtNLM"/>
    </source>
</evidence>
<proteinExistence type="predicted"/>
<dbReference type="EMBL" id="LBDA02000034">
    <property type="protein sequence ID" value="OIK26657.1"/>
    <property type="molecule type" value="Genomic_DNA"/>
</dbReference>
<organism evidence="10 11">
    <name type="scientific">Streptomyces malaysiense</name>
    <dbReference type="NCBI Taxonomy" id="1428626"/>
    <lineage>
        <taxon>Bacteria</taxon>
        <taxon>Bacillati</taxon>
        <taxon>Actinomycetota</taxon>
        <taxon>Actinomycetes</taxon>
        <taxon>Kitasatosporales</taxon>
        <taxon>Streptomycetaceae</taxon>
        <taxon>Streptomyces</taxon>
    </lineage>
</organism>
<evidence type="ECO:0000256" key="6">
    <source>
        <dbReference type="PROSITE-ProRule" id="PRU00169"/>
    </source>
</evidence>
<dbReference type="PANTHER" id="PTHR48111:SF1">
    <property type="entry name" value="TWO-COMPONENT RESPONSE REGULATOR ORR33"/>
    <property type="match status" value="1"/>
</dbReference>
<evidence type="ECO:0000256" key="5">
    <source>
        <dbReference type="ARBA" id="ARBA00023163"/>
    </source>
</evidence>
<dbReference type="PROSITE" id="PS51755">
    <property type="entry name" value="OMPR_PHOB"/>
    <property type="match status" value="1"/>
</dbReference>
<dbReference type="Pfam" id="PF00072">
    <property type="entry name" value="Response_reg"/>
    <property type="match status" value="1"/>
</dbReference>
<name>A0A1J4Q0Z5_9ACTN</name>
<dbReference type="SMART" id="SM00862">
    <property type="entry name" value="Trans_reg_C"/>
    <property type="match status" value="1"/>
</dbReference>
<evidence type="ECO:0000256" key="3">
    <source>
        <dbReference type="ARBA" id="ARBA00023015"/>
    </source>
</evidence>
<comment type="caution">
    <text evidence="10">The sequence shown here is derived from an EMBL/GenBank/DDBJ whole genome shotgun (WGS) entry which is preliminary data.</text>
</comment>
<dbReference type="PANTHER" id="PTHR48111">
    <property type="entry name" value="REGULATOR OF RPOS"/>
    <property type="match status" value="1"/>
</dbReference>
<dbReference type="CDD" id="cd00383">
    <property type="entry name" value="trans_reg_C"/>
    <property type="match status" value="1"/>
</dbReference>
<dbReference type="InterPro" id="IPR036388">
    <property type="entry name" value="WH-like_DNA-bd_sf"/>
</dbReference>
<dbReference type="InterPro" id="IPR011006">
    <property type="entry name" value="CheY-like_superfamily"/>
</dbReference>
<dbReference type="PROSITE" id="PS50110">
    <property type="entry name" value="RESPONSE_REGULATORY"/>
    <property type="match status" value="1"/>
</dbReference>
<keyword evidence="3" id="KW-0805">Transcription regulation</keyword>
<dbReference type="Gene3D" id="3.40.50.2300">
    <property type="match status" value="1"/>
</dbReference>
<dbReference type="AlphaFoldDB" id="A0A1J4Q0Z5"/>
<evidence type="ECO:0000256" key="7">
    <source>
        <dbReference type="PROSITE-ProRule" id="PRU01091"/>
    </source>
</evidence>
<evidence type="ECO:0000256" key="2">
    <source>
        <dbReference type="ARBA" id="ARBA00023012"/>
    </source>
</evidence>
<sequence length="242" mass="26782">MKVTTSGTNARPPRARILLVEDDEPLAELLEAALRHEGYDIVTMSSGRECLSVGPDPECDLLILDVTLPDLDGFEVCGRLRRAGCELPVIFLTARDSRADLRTGFAQGCDDYLTKPFSLEELTLRIAAVLRRSRRTGSEDRALRFADLVLDDRAHLVTRGGTEVVLSPTEYRVLRYLLHRSGQVLSKAQIIEAVWGHADGGRGDGNMVEVHISQLRRKIDAHGPALIHTVRGFGYVLRVEGD</sequence>
<dbReference type="GO" id="GO:0000976">
    <property type="term" value="F:transcription cis-regulatory region binding"/>
    <property type="evidence" value="ECO:0007669"/>
    <property type="project" value="TreeGrafter"/>
</dbReference>
<keyword evidence="11" id="KW-1185">Reference proteome</keyword>
<dbReference type="SUPFAM" id="SSF52172">
    <property type="entry name" value="CheY-like"/>
    <property type="match status" value="1"/>
</dbReference>
<evidence type="ECO:0000256" key="1">
    <source>
        <dbReference type="ARBA" id="ARBA00022553"/>
    </source>
</evidence>
<dbReference type="Pfam" id="PF00486">
    <property type="entry name" value="Trans_reg_C"/>
    <property type="match status" value="1"/>
</dbReference>
<dbReference type="GO" id="GO:0000156">
    <property type="term" value="F:phosphorelay response regulator activity"/>
    <property type="evidence" value="ECO:0007669"/>
    <property type="project" value="TreeGrafter"/>
</dbReference>
<evidence type="ECO:0000259" key="9">
    <source>
        <dbReference type="PROSITE" id="PS51755"/>
    </source>
</evidence>
<dbReference type="RefSeq" id="WP_046417071.1">
    <property type="nucleotide sequence ID" value="NZ_LBDA02000034.1"/>
</dbReference>
<reference evidence="10" key="1">
    <citation type="submission" date="2016-10" db="EMBL/GenBank/DDBJ databases">
        <title>Genome sequence of Streptomyces malaysiense MUSC 136.</title>
        <authorList>
            <person name="Lee L.-H."/>
            <person name="Ser H.-L."/>
        </authorList>
    </citation>
    <scope>NUCLEOTIDE SEQUENCE [LARGE SCALE GENOMIC DNA]</scope>
    <source>
        <strain evidence="10">MUSC 136</strain>
    </source>
</reference>
<feature type="DNA-binding region" description="OmpR/PhoB-type" evidence="7">
    <location>
        <begin position="140"/>
        <end position="239"/>
    </location>
</feature>
<evidence type="ECO:0000313" key="11">
    <source>
        <dbReference type="Proteomes" id="UP000034838"/>
    </source>
</evidence>
<dbReference type="InterPro" id="IPR001789">
    <property type="entry name" value="Sig_transdc_resp-reg_receiver"/>
</dbReference>
<keyword evidence="1 6" id="KW-0597">Phosphoprotein</keyword>
<evidence type="ECO:0000313" key="10">
    <source>
        <dbReference type="EMBL" id="OIK26657.1"/>
    </source>
</evidence>
<keyword evidence="4 7" id="KW-0238">DNA-binding</keyword>
<protein>
    <recommendedName>
        <fullName evidence="12">DNA-binding response regulator</fullName>
    </recommendedName>
</protein>
<dbReference type="InterPro" id="IPR001867">
    <property type="entry name" value="OmpR/PhoB-type_DNA-bd"/>
</dbReference>
<evidence type="ECO:0000256" key="4">
    <source>
        <dbReference type="ARBA" id="ARBA00023125"/>
    </source>
</evidence>